<reference evidence="1" key="1">
    <citation type="submission" date="2021-02" db="EMBL/GenBank/DDBJ databases">
        <title>Metagenome analyses of Stigonema ocellatum DSM 106950, Chlorogloea purpurea SAG 13.99 and Gomphosphaeria aponina DSM 107014.</title>
        <authorList>
            <person name="Marter P."/>
            <person name="Huang S."/>
        </authorList>
    </citation>
    <scope>NUCLEOTIDE SEQUENCE</scope>
    <source>
        <strain evidence="1">JP213</strain>
    </source>
</reference>
<comment type="caution">
    <text evidence="1">The sequence shown here is derived from an EMBL/GenBank/DDBJ whole genome shotgun (WGS) entry which is preliminary data.</text>
</comment>
<evidence type="ECO:0000313" key="1">
    <source>
        <dbReference type="EMBL" id="MBR8827653.1"/>
    </source>
</evidence>
<dbReference type="Proteomes" id="UP000767446">
    <property type="component" value="Unassembled WGS sequence"/>
</dbReference>
<evidence type="ECO:0000313" key="2">
    <source>
        <dbReference type="Proteomes" id="UP000767446"/>
    </source>
</evidence>
<accession>A0A941JPI8</accession>
<proteinExistence type="predicted"/>
<dbReference type="AlphaFoldDB" id="A0A941JPI8"/>
<protein>
    <submittedName>
        <fullName evidence="1">Uncharacterized protein</fullName>
    </submittedName>
</protein>
<gene>
    <name evidence="1" type="ORF">DSM107014_07040</name>
</gene>
<dbReference type="EMBL" id="JADQBC010000038">
    <property type="protein sequence ID" value="MBR8827653.1"/>
    <property type="molecule type" value="Genomic_DNA"/>
</dbReference>
<organism evidence="1 2">
    <name type="scientific">Gomphosphaeria aponina SAG 52.96 = DSM 107014</name>
    <dbReference type="NCBI Taxonomy" id="1521640"/>
    <lineage>
        <taxon>Bacteria</taxon>
        <taxon>Bacillati</taxon>
        <taxon>Cyanobacteriota</taxon>
        <taxon>Cyanophyceae</taxon>
        <taxon>Oscillatoriophycideae</taxon>
        <taxon>Chroococcales</taxon>
        <taxon>Gomphosphaeriaceae</taxon>
        <taxon>Gomphosphaeria</taxon>
    </lineage>
</organism>
<name>A0A941JPI8_9CHRO</name>
<sequence length="47" mass="5370">MQPWQYFFLQKTKQSEAVQANLSREIKIKPNQQGMAAGFAPWAKGDT</sequence>